<dbReference type="AlphaFoldDB" id="A0A5R9B9F8"/>
<dbReference type="RefSeq" id="WP_138253910.1">
    <property type="nucleotide sequence ID" value="NZ_VAVZ01000039.1"/>
</dbReference>
<evidence type="ECO:0000313" key="1">
    <source>
        <dbReference type="EMBL" id="TLP93884.1"/>
    </source>
</evidence>
<name>A0A5R9B9F8_9MICC</name>
<protein>
    <submittedName>
        <fullName evidence="1">Uncharacterized protein</fullName>
    </submittedName>
</protein>
<reference evidence="1 2" key="1">
    <citation type="submission" date="2019-05" db="EMBL/GenBank/DDBJ databases">
        <title>Nesterenkonia sp. GY074 isolated from the Southern Atlantic Ocean.</title>
        <authorList>
            <person name="Zhang G."/>
        </authorList>
    </citation>
    <scope>NUCLEOTIDE SEQUENCE [LARGE SCALE GENOMIC DNA]</scope>
    <source>
        <strain evidence="1 2">GY074</strain>
    </source>
</reference>
<sequence>MSSREDAVAFWDEEIGRWVCGEHDLGPKLHRWMSAYKGQGAGAVELSAFLEPYIGPLAGRSTPALVMLGLNPGAAAIEFQGQEGLFTREIAGSKYSQWAATSPYTSQAWESVKGKNRYHRNRLKFARRLHKNEDIQANALLYLELYPFHSKRVSATIDPDPDLLHRFVFGPLGEIDVAHIFAVMC</sequence>
<comment type="caution">
    <text evidence="1">The sequence shown here is derived from an EMBL/GenBank/DDBJ whole genome shotgun (WGS) entry which is preliminary data.</text>
</comment>
<dbReference type="EMBL" id="VAVZ01000039">
    <property type="protein sequence ID" value="TLP93884.1"/>
    <property type="molecule type" value="Genomic_DNA"/>
</dbReference>
<keyword evidence="2" id="KW-1185">Reference proteome</keyword>
<proteinExistence type="predicted"/>
<accession>A0A5R9B9F8</accession>
<organism evidence="1 2">
    <name type="scientific">Nesterenkonia salmonea</name>
    <dbReference type="NCBI Taxonomy" id="1804987"/>
    <lineage>
        <taxon>Bacteria</taxon>
        <taxon>Bacillati</taxon>
        <taxon>Actinomycetota</taxon>
        <taxon>Actinomycetes</taxon>
        <taxon>Micrococcales</taxon>
        <taxon>Micrococcaceae</taxon>
        <taxon>Nesterenkonia</taxon>
    </lineage>
</organism>
<evidence type="ECO:0000313" key="2">
    <source>
        <dbReference type="Proteomes" id="UP000310458"/>
    </source>
</evidence>
<dbReference type="NCBIfam" id="NF047634">
    <property type="entry name" value="antiviral_Brig1"/>
    <property type="match status" value="1"/>
</dbReference>
<dbReference type="OrthoDB" id="5120608at2"/>
<gene>
    <name evidence="1" type="ORF">FEF26_12690</name>
</gene>
<dbReference type="Proteomes" id="UP000310458">
    <property type="component" value="Unassembled WGS sequence"/>
</dbReference>